<dbReference type="EMBL" id="AGAZ01000078">
    <property type="protein sequence ID" value="EGZ44189.1"/>
    <property type="molecule type" value="Genomic_DNA"/>
</dbReference>
<gene>
    <name evidence="2" type="primary">pssA2</name>
    <name evidence="2" type="ORF">HMPREF9370_2354</name>
</gene>
<accession>G4CTE4</accession>
<dbReference type="STRING" id="1030841.HMPREF9370_2354"/>
<protein>
    <submittedName>
        <fullName evidence="2">CDP-diacylglycerol-serine O-phosphatidyltransferase</fullName>
        <ecNumber evidence="2">2.7.8.8</ecNumber>
    </submittedName>
</protein>
<evidence type="ECO:0000313" key="2">
    <source>
        <dbReference type="EMBL" id="EGZ44189.1"/>
    </source>
</evidence>
<dbReference type="PATRIC" id="fig|1030841.3.peg.2344"/>
<organism evidence="2 3">
    <name type="scientific">Neisseria wadsworthii 9715</name>
    <dbReference type="NCBI Taxonomy" id="1030841"/>
    <lineage>
        <taxon>Bacteria</taxon>
        <taxon>Pseudomonadati</taxon>
        <taxon>Pseudomonadota</taxon>
        <taxon>Betaproteobacteria</taxon>
        <taxon>Neisseriales</taxon>
        <taxon>Neisseriaceae</taxon>
        <taxon>Neisseria</taxon>
    </lineage>
</organism>
<dbReference type="AlphaFoldDB" id="G4CTE4"/>
<keyword evidence="3" id="KW-1185">Reference proteome</keyword>
<feature type="transmembrane region" description="Helical" evidence="1">
    <location>
        <begin position="54"/>
        <end position="70"/>
    </location>
</feature>
<name>G4CTE4_9NEIS</name>
<keyword evidence="1" id="KW-0472">Membrane</keyword>
<evidence type="ECO:0000313" key="3">
    <source>
        <dbReference type="Proteomes" id="UP000005336"/>
    </source>
</evidence>
<reference evidence="2 3" key="1">
    <citation type="submission" date="2011-06" db="EMBL/GenBank/DDBJ databases">
        <authorList>
            <person name="Muzny D."/>
            <person name="Qin X."/>
            <person name="Deng J."/>
            <person name="Jiang H."/>
            <person name="Liu Y."/>
            <person name="Qu J."/>
            <person name="Song X.-Z."/>
            <person name="Zhang L."/>
            <person name="Thornton R."/>
            <person name="Coyle M."/>
            <person name="Francisco L."/>
            <person name="Jackson L."/>
            <person name="Javaid M."/>
            <person name="Korchina V."/>
            <person name="Kovar C."/>
            <person name="Mata R."/>
            <person name="Mathew T."/>
            <person name="Ngo R."/>
            <person name="Nguyen L."/>
            <person name="Nguyen N."/>
            <person name="Okwuonu G."/>
            <person name="Ongeri F."/>
            <person name="Pham C."/>
            <person name="Simmons D."/>
            <person name="Wilczek-Boney K."/>
            <person name="Hale W."/>
            <person name="Jakkamsetti A."/>
            <person name="Pham P."/>
            <person name="Ruth R."/>
            <person name="San Lucas F."/>
            <person name="Warren J."/>
            <person name="Zhang J."/>
            <person name="Zhao Z."/>
            <person name="Zhou C."/>
            <person name="Zhu D."/>
            <person name="Lee S."/>
            <person name="Bess C."/>
            <person name="Blankenburg K."/>
            <person name="Forbes L."/>
            <person name="Fu Q."/>
            <person name="Gubbala S."/>
            <person name="Hirani K."/>
            <person name="Jayaseelan J.C."/>
            <person name="Lara F."/>
            <person name="Munidasa M."/>
            <person name="Palculict T."/>
            <person name="Patil S."/>
            <person name="Pu L.-L."/>
            <person name="Saada N."/>
            <person name="Tang L."/>
            <person name="Weissenberger G."/>
            <person name="Zhu Y."/>
            <person name="Hemphill L."/>
            <person name="Shang Y."/>
            <person name="Youmans B."/>
            <person name="Ayvaz T."/>
            <person name="Ross M."/>
            <person name="Santibanez J."/>
            <person name="Aqrawi P."/>
            <person name="Gross S."/>
            <person name="Joshi V."/>
            <person name="Fowler G."/>
            <person name="Nazareth L."/>
            <person name="Reid J."/>
            <person name="Worley K."/>
            <person name="Petrosino J."/>
            <person name="Highlander S."/>
            <person name="Gibbs R."/>
        </authorList>
    </citation>
    <scope>NUCLEOTIDE SEQUENCE [LARGE SCALE GENOMIC DNA]</scope>
    <source>
        <strain evidence="2 3">9715</strain>
    </source>
</reference>
<sequence length="71" mass="7903">MSDGFSAVLYTFCFQPVQAEDGNACLKSFRQALVSFIILSRQLVPIFQGEKMGMLLLVLAMFISMPLLIVL</sequence>
<keyword evidence="1" id="KW-1133">Transmembrane helix</keyword>
<keyword evidence="1" id="KW-0812">Transmembrane</keyword>
<dbReference type="GO" id="GO:0003882">
    <property type="term" value="F:CDP-diacylglycerol-serine O-phosphatidyltransferase activity"/>
    <property type="evidence" value="ECO:0007669"/>
    <property type="project" value="UniProtKB-EC"/>
</dbReference>
<dbReference type="Proteomes" id="UP000005336">
    <property type="component" value="Unassembled WGS sequence"/>
</dbReference>
<dbReference type="EC" id="2.7.8.8" evidence="2"/>
<comment type="caution">
    <text evidence="2">The sequence shown here is derived from an EMBL/GenBank/DDBJ whole genome shotgun (WGS) entry which is preliminary data.</text>
</comment>
<proteinExistence type="predicted"/>
<dbReference type="HOGENOM" id="CLU_2735889_0_0_4"/>
<evidence type="ECO:0000256" key="1">
    <source>
        <dbReference type="SAM" id="Phobius"/>
    </source>
</evidence>
<keyword evidence="2" id="KW-0808">Transferase</keyword>